<reference evidence="2" key="1">
    <citation type="submission" date="2021-03" db="EMBL/GenBank/DDBJ databases">
        <title>Evolutionary innovations through gain and loss of genes in the ectomycorrhizal Boletales.</title>
        <authorList>
            <person name="Wu G."/>
            <person name="Miyauchi S."/>
            <person name="Morin E."/>
            <person name="Yang Z.-L."/>
            <person name="Xu J."/>
            <person name="Martin F.M."/>
        </authorList>
    </citation>
    <scope>NUCLEOTIDE SEQUENCE</scope>
    <source>
        <strain evidence="2">BR01</strain>
    </source>
</reference>
<evidence type="ECO:0000313" key="3">
    <source>
        <dbReference type="Proteomes" id="UP000683000"/>
    </source>
</evidence>
<protein>
    <submittedName>
        <fullName evidence="2">Uncharacterized protein</fullName>
    </submittedName>
</protein>
<comment type="caution">
    <text evidence="2">The sequence shown here is derived from an EMBL/GenBank/DDBJ whole genome shotgun (WGS) entry which is preliminary data.</text>
</comment>
<accession>A0A8I3AEI3</accession>
<dbReference type="Proteomes" id="UP000683000">
    <property type="component" value="Unassembled WGS sequence"/>
</dbReference>
<dbReference type="AlphaFoldDB" id="A0A8I3AEI3"/>
<dbReference type="OrthoDB" id="2677236at2759"/>
<feature type="region of interest" description="Disordered" evidence="1">
    <location>
        <begin position="285"/>
        <end position="312"/>
    </location>
</feature>
<evidence type="ECO:0000256" key="1">
    <source>
        <dbReference type="SAM" id="MobiDB-lite"/>
    </source>
</evidence>
<dbReference type="EMBL" id="JAGFBS010000005">
    <property type="protein sequence ID" value="KAG6379475.1"/>
    <property type="molecule type" value="Genomic_DNA"/>
</dbReference>
<proteinExistence type="predicted"/>
<evidence type="ECO:0000313" key="2">
    <source>
        <dbReference type="EMBL" id="KAG6379475.1"/>
    </source>
</evidence>
<feature type="compositionally biased region" description="Low complexity" evidence="1">
    <location>
        <begin position="296"/>
        <end position="310"/>
    </location>
</feature>
<sequence>MPRTRKLAFKTRKPLKKFTLQPTFNATERTVWADSLPKFAWYELPVEQEYDHPSGGKYTRCRVEAFDSQGSLGFLPLPLRYRNHWTQLCYTIVHTRCEWDAWEAALLSPPKIRGFDQNLAQHIANQNGARLLYYLTIRRQIADELLSHKMAVDGDDHLDVFDEFLIRDTQGWLWKDYKELSSTERVWLKADPGHPDNAPHFDWRQQKNVAPELLPPIDDHSWVRGKITHYDFQKSWNRRLRDVLTFFRHEDLREELGENAFRSDAGCHEGHIPGGLFLTEEQDLAFNHPPKPAPRTPSAAPSPSGAADPPLDCPEARAIVQTFADRTRAEEIPPTVSALEQLFGDRFDRELWSKVLDSLVFKSGEDAEVTFDEAWGFVVAAQQGASALPSSRNTPPTQLVLDSGGEGSGVDTLTTQSGLEAGGGGGEVGAPVAQSGLEAAGVDHEARMQASCLKTSKCCDWRPFSPPYRNV</sequence>
<name>A0A8I3AEI3_9AGAM</name>
<keyword evidence="3" id="KW-1185">Reference proteome</keyword>
<gene>
    <name evidence="2" type="ORF">JVT61DRAFT_11956</name>
</gene>
<organism evidence="2 3">
    <name type="scientific">Boletus reticuloceps</name>
    <dbReference type="NCBI Taxonomy" id="495285"/>
    <lineage>
        <taxon>Eukaryota</taxon>
        <taxon>Fungi</taxon>
        <taxon>Dikarya</taxon>
        <taxon>Basidiomycota</taxon>
        <taxon>Agaricomycotina</taxon>
        <taxon>Agaricomycetes</taxon>
        <taxon>Agaricomycetidae</taxon>
        <taxon>Boletales</taxon>
        <taxon>Boletineae</taxon>
        <taxon>Boletaceae</taxon>
        <taxon>Boletoideae</taxon>
        <taxon>Boletus</taxon>
    </lineage>
</organism>